<dbReference type="SUPFAM" id="SSF52518">
    <property type="entry name" value="Thiamin diphosphate-binding fold (THDP-binding)"/>
    <property type="match status" value="1"/>
</dbReference>
<dbReference type="AlphaFoldDB" id="X0YUV9"/>
<proteinExistence type="predicted"/>
<dbReference type="InterPro" id="IPR029061">
    <property type="entry name" value="THDP-binding"/>
</dbReference>
<dbReference type="Gene3D" id="3.40.50.970">
    <property type="match status" value="1"/>
</dbReference>
<dbReference type="FunFam" id="3.40.50.970:FF:000012">
    <property type="entry name" value="Pyruvate:ferredoxin (Flavodoxin) oxidoreductase"/>
    <property type="match status" value="1"/>
</dbReference>
<dbReference type="Pfam" id="PF01855">
    <property type="entry name" value="POR_N"/>
    <property type="match status" value="1"/>
</dbReference>
<dbReference type="InterPro" id="IPR002880">
    <property type="entry name" value="Pyrv_Fd/Flavodoxin_OxRdtase_N"/>
</dbReference>
<comment type="caution">
    <text evidence="4">The sequence shown here is derived from an EMBL/GenBank/DDBJ whole genome shotgun (WGS) entry which is preliminary data.</text>
</comment>
<dbReference type="Gene3D" id="3.30.980.40">
    <property type="match status" value="1"/>
</dbReference>
<dbReference type="GO" id="GO:0006979">
    <property type="term" value="P:response to oxidative stress"/>
    <property type="evidence" value="ECO:0007669"/>
    <property type="project" value="TreeGrafter"/>
</dbReference>
<feature type="domain" description="FtsK alpha" evidence="3">
    <location>
        <begin position="2"/>
        <end position="33"/>
    </location>
</feature>
<evidence type="ECO:0000259" key="2">
    <source>
        <dbReference type="Pfam" id="PF01855"/>
    </source>
</evidence>
<evidence type="ECO:0008006" key="5">
    <source>
        <dbReference type="Google" id="ProtNLM"/>
    </source>
</evidence>
<dbReference type="Pfam" id="PF17854">
    <property type="entry name" value="FtsK_alpha"/>
    <property type="match status" value="1"/>
</dbReference>
<protein>
    <recommendedName>
        <fullName evidence="5">Pyruvate flavodoxin/ferredoxin oxidoreductase pyrimidine binding domain-containing protein</fullName>
    </recommendedName>
</protein>
<dbReference type="CDD" id="cd07034">
    <property type="entry name" value="TPP_PYR_PFOR_IOR-alpha_like"/>
    <property type="match status" value="1"/>
</dbReference>
<feature type="domain" description="Pyruvate flavodoxin/ferredoxin oxidoreductase pyrimidine binding" evidence="2">
    <location>
        <begin position="51"/>
        <end position="254"/>
    </location>
</feature>
<organism evidence="4">
    <name type="scientific">marine sediment metagenome</name>
    <dbReference type="NCBI Taxonomy" id="412755"/>
    <lineage>
        <taxon>unclassified sequences</taxon>
        <taxon>metagenomes</taxon>
        <taxon>ecological metagenomes</taxon>
    </lineage>
</organism>
<dbReference type="InterPro" id="IPR041027">
    <property type="entry name" value="FtsK_alpha"/>
</dbReference>
<evidence type="ECO:0000259" key="3">
    <source>
        <dbReference type="Pfam" id="PF17854"/>
    </source>
</evidence>
<dbReference type="InterPro" id="IPR050722">
    <property type="entry name" value="Pyruvate:ferred/Flavod_OxRd"/>
</dbReference>
<keyword evidence="1" id="KW-0560">Oxidoreductase</keyword>
<dbReference type="GO" id="GO:0016491">
    <property type="term" value="F:oxidoreductase activity"/>
    <property type="evidence" value="ECO:0007669"/>
    <property type="project" value="UniProtKB-KW"/>
</dbReference>
<reference evidence="4" key="1">
    <citation type="journal article" date="2014" name="Front. Microbiol.">
        <title>High frequency of phylogenetically diverse reductive dehalogenase-homologous genes in deep subseafloor sedimentary metagenomes.</title>
        <authorList>
            <person name="Kawai M."/>
            <person name="Futagami T."/>
            <person name="Toyoda A."/>
            <person name="Takaki Y."/>
            <person name="Nishi S."/>
            <person name="Hori S."/>
            <person name="Arai W."/>
            <person name="Tsubouchi T."/>
            <person name="Morono Y."/>
            <person name="Uchiyama I."/>
            <person name="Ito T."/>
            <person name="Fujiyama A."/>
            <person name="Inagaki F."/>
            <person name="Takami H."/>
        </authorList>
    </citation>
    <scope>NUCLEOTIDE SEQUENCE</scope>
    <source>
        <strain evidence="4">Expedition CK06-06</strain>
    </source>
</reference>
<evidence type="ECO:0000313" key="4">
    <source>
        <dbReference type="EMBL" id="GAG60030.1"/>
    </source>
</evidence>
<name>X0YUV9_9ZZZZ</name>
<dbReference type="PANTHER" id="PTHR32154">
    <property type="entry name" value="PYRUVATE-FLAVODOXIN OXIDOREDUCTASE-RELATED"/>
    <property type="match status" value="1"/>
</dbReference>
<gene>
    <name evidence="4" type="ORF">S01H4_17232</name>
</gene>
<sequence>MSLSSDLALSLAVSKVRIEVPVSGKSLVGVEVPKKKVGRIVGLTGDEATAEAMRQINPDVVAAYPITPQTETVQRFSEFVAEGIVATEMVRVESEHSAMSACVGAAAAGARAMTATSANGLALMWEICYIAASYRLPIIMAVVNRALSGPINIHCDHSDSMGARDAGWIQIYSENCQEAYDNLIQAVRIAEEEKVRLPVMVTFDGFIISHAMERVEILEDDEVSQFIGKYKNAYSLLDVDSPVTYGPLDLYDYSSCLYHSFLRPKRDDSPLPLLNGAKW</sequence>
<accession>X0YUV9</accession>
<dbReference type="EMBL" id="BART01007584">
    <property type="protein sequence ID" value="GAG60030.1"/>
    <property type="molecule type" value="Genomic_DNA"/>
</dbReference>
<dbReference type="PANTHER" id="PTHR32154:SF0">
    <property type="entry name" value="PYRUVATE-FLAVODOXIN OXIDOREDUCTASE-RELATED"/>
    <property type="match status" value="1"/>
</dbReference>
<evidence type="ECO:0000256" key="1">
    <source>
        <dbReference type="ARBA" id="ARBA00023002"/>
    </source>
</evidence>